<protein>
    <submittedName>
        <fullName evidence="1">Uncharacterized protein</fullName>
    </submittedName>
</protein>
<sequence length="34" mass="4171">MILSNNKLYQNKFATLLRCFRPKIALFNYNQYIM</sequence>
<accession>A0A8S5MR66</accession>
<dbReference type="EMBL" id="BK014963">
    <property type="protein sequence ID" value="DAD84632.1"/>
    <property type="molecule type" value="Genomic_DNA"/>
</dbReference>
<reference evidence="1" key="1">
    <citation type="journal article" date="2021" name="Proc. Natl. Acad. Sci. U.S.A.">
        <title>A Catalog of Tens of Thousands of Viruses from Human Metagenomes Reveals Hidden Associations with Chronic Diseases.</title>
        <authorList>
            <person name="Tisza M.J."/>
            <person name="Buck C.B."/>
        </authorList>
    </citation>
    <scope>NUCLEOTIDE SEQUENCE</scope>
    <source>
        <strain evidence="1">CtqI92</strain>
    </source>
</reference>
<evidence type="ECO:0000313" key="1">
    <source>
        <dbReference type="EMBL" id="DAD84632.1"/>
    </source>
</evidence>
<name>A0A8S5MR66_9CAUD</name>
<proteinExistence type="predicted"/>
<organism evidence="1">
    <name type="scientific">Caudovirales sp. ctqI92</name>
    <dbReference type="NCBI Taxonomy" id="2826785"/>
    <lineage>
        <taxon>Viruses</taxon>
        <taxon>Duplodnaviria</taxon>
        <taxon>Heunggongvirae</taxon>
        <taxon>Uroviricota</taxon>
        <taxon>Caudoviricetes</taxon>
    </lineage>
</organism>